<proteinExistence type="predicted"/>
<dbReference type="AlphaFoldDB" id="A0A7S2MAC9"/>
<sequence length="128" mass="14412">MPANKGGSKSRTSIQAHRLRIQVHRSIIITTRSSMGATSTKRERENIKRQVTGVITRDTGRWFTSKGAKKSIQVRTPTKTSPPSKLNISLTIYFIFYGFTEVHSSCHKSIPQETISNSPQEHRICLLS</sequence>
<gene>
    <name evidence="1" type="ORF">HTAM1171_LOCUS1741</name>
</gene>
<protein>
    <submittedName>
        <fullName evidence="1">Uncharacterized protein</fullName>
    </submittedName>
</protein>
<reference evidence="1" key="1">
    <citation type="submission" date="2021-01" db="EMBL/GenBank/DDBJ databases">
        <authorList>
            <person name="Corre E."/>
            <person name="Pelletier E."/>
            <person name="Niang G."/>
            <person name="Scheremetjew M."/>
            <person name="Finn R."/>
            <person name="Kale V."/>
            <person name="Holt S."/>
            <person name="Cochrane G."/>
            <person name="Meng A."/>
            <person name="Brown T."/>
            <person name="Cohen L."/>
        </authorList>
    </citation>
    <scope>NUCLEOTIDE SEQUENCE</scope>
    <source>
        <strain evidence="1">CCMP826</strain>
    </source>
</reference>
<dbReference type="EMBL" id="HBGV01002855">
    <property type="protein sequence ID" value="CAD9472945.1"/>
    <property type="molecule type" value="Transcribed_RNA"/>
</dbReference>
<name>A0A7S2MAC9_9STRA</name>
<accession>A0A7S2MAC9</accession>
<evidence type="ECO:0000313" key="1">
    <source>
        <dbReference type="EMBL" id="CAD9472945.1"/>
    </source>
</evidence>
<organism evidence="1">
    <name type="scientific">Helicotheca tamesis</name>
    <dbReference type="NCBI Taxonomy" id="374047"/>
    <lineage>
        <taxon>Eukaryota</taxon>
        <taxon>Sar</taxon>
        <taxon>Stramenopiles</taxon>
        <taxon>Ochrophyta</taxon>
        <taxon>Bacillariophyta</taxon>
        <taxon>Mediophyceae</taxon>
        <taxon>Lithodesmiophycidae</taxon>
        <taxon>Lithodesmiales</taxon>
        <taxon>Lithodesmiaceae</taxon>
        <taxon>Helicotheca</taxon>
    </lineage>
</organism>